<dbReference type="InterPro" id="IPR001079">
    <property type="entry name" value="Galectin_CRD"/>
</dbReference>
<dbReference type="InterPro" id="IPR013320">
    <property type="entry name" value="ConA-like_dom_sf"/>
</dbReference>
<feature type="domain" description="Galectin" evidence="3">
    <location>
        <begin position="1"/>
        <end position="92"/>
    </location>
</feature>
<dbReference type="Pfam" id="PF00337">
    <property type="entry name" value="Gal-bind_lectin"/>
    <property type="match status" value="1"/>
</dbReference>
<name>A0A6V7WBH5_MELEN</name>
<evidence type="ECO:0000259" key="3">
    <source>
        <dbReference type="PROSITE" id="PS51304"/>
    </source>
</evidence>
<dbReference type="AlphaFoldDB" id="A0A6V7WBH5"/>
<accession>A0A6V7WBH5</accession>
<proteinExistence type="predicted"/>
<organism evidence="4 5">
    <name type="scientific">Meloidogyne enterolobii</name>
    <name type="common">Root-knot nematode worm</name>
    <name type="synonym">Meloidogyne mayaguensis</name>
    <dbReference type="NCBI Taxonomy" id="390850"/>
    <lineage>
        <taxon>Eukaryota</taxon>
        <taxon>Metazoa</taxon>
        <taxon>Ecdysozoa</taxon>
        <taxon>Nematoda</taxon>
        <taxon>Chromadorea</taxon>
        <taxon>Rhabditida</taxon>
        <taxon>Tylenchina</taxon>
        <taxon>Tylenchomorpha</taxon>
        <taxon>Tylenchoidea</taxon>
        <taxon>Meloidogynidae</taxon>
        <taxon>Meloidogyninae</taxon>
        <taxon>Meloidogyne</taxon>
    </lineage>
</organism>
<evidence type="ECO:0000256" key="1">
    <source>
        <dbReference type="ARBA" id="ARBA00022734"/>
    </source>
</evidence>
<keyword evidence="1 2" id="KW-0430">Lectin</keyword>
<dbReference type="PROSITE" id="PS51304">
    <property type="entry name" value="GALECTIN"/>
    <property type="match status" value="1"/>
</dbReference>
<reference evidence="4 5" key="1">
    <citation type="submission" date="2020-08" db="EMBL/GenBank/DDBJ databases">
        <authorList>
            <person name="Koutsovoulos G."/>
            <person name="Danchin GJ E."/>
        </authorList>
    </citation>
    <scope>NUCLEOTIDE SEQUENCE [LARGE SCALE GENOMIC DNA]</scope>
</reference>
<sequence>MFQTADVPFIFNSIHVAGLTNPPQVVRSNWSKDKGWGTSETSGVFPFKDGQPFTLEFAAAPNNTIIVIIYSTPFRNLFIFHRLIIIYLPFRR</sequence>
<protein>
    <recommendedName>
        <fullName evidence="2">Galectin</fullName>
    </recommendedName>
</protein>
<dbReference type="Proteomes" id="UP000580250">
    <property type="component" value="Unassembled WGS sequence"/>
</dbReference>
<dbReference type="SUPFAM" id="SSF49899">
    <property type="entry name" value="Concanavalin A-like lectins/glucanases"/>
    <property type="match status" value="1"/>
</dbReference>
<dbReference type="EMBL" id="CAJEWN010000503">
    <property type="protein sequence ID" value="CAD2184459.1"/>
    <property type="molecule type" value="Genomic_DNA"/>
</dbReference>
<evidence type="ECO:0000256" key="2">
    <source>
        <dbReference type="RuleBase" id="RU102079"/>
    </source>
</evidence>
<comment type="caution">
    <text evidence="4">The sequence shown here is derived from an EMBL/GenBank/DDBJ whole genome shotgun (WGS) entry which is preliminary data.</text>
</comment>
<evidence type="ECO:0000313" key="4">
    <source>
        <dbReference type="EMBL" id="CAD2184459.1"/>
    </source>
</evidence>
<evidence type="ECO:0000313" key="5">
    <source>
        <dbReference type="Proteomes" id="UP000580250"/>
    </source>
</evidence>
<dbReference type="Gene3D" id="2.60.120.200">
    <property type="match status" value="1"/>
</dbReference>
<dbReference type="OrthoDB" id="6251307at2759"/>
<gene>
    <name evidence="4" type="ORF">MENT_LOCUS36815</name>
</gene>
<dbReference type="GO" id="GO:0030246">
    <property type="term" value="F:carbohydrate binding"/>
    <property type="evidence" value="ECO:0007669"/>
    <property type="project" value="UniProtKB-UniRule"/>
</dbReference>